<dbReference type="Proteomes" id="UP000094112">
    <property type="component" value="Unassembled WGS sequence"/>
</dbReference>
<evidence type="ECO:0000313" key="2">
    <source>
        <dbReference type="Proteomes" id="UP000094112"/>
    </source>
</evidence>
<dbReference type="AlphaFoldDB" id="A0A1E3NU98"/>
<proteinExistence type="predicted"/>
<gene>
    <name evidence="1" type="ORF">WICANDRAFT_65654</name>
</gene>
<reference evidence="1 2" key="1">
    <citation type="journal article" date="2016" name="Proc. Natl. Acad. Sci. U.S.A.">
        <title>Comparative genomics of biotechnologically important yeasts.</title>
        <authorList>
            <person name="Riley R."/>
            <person name="Haridas S."/>
            <person name="Wolfe K.H."/>
            <person name="Lopes M.R."/>
            <person name="Hittinger C.T."/>
            <person name="Goeker M."/>
            <person name="Salamov A.A."/>
            <person name="Wisecaver J.H."/>
            <person name="Long T.M."/>
            <person name="Calvey C.H."/>
            <person name="Aerts A.L."/>
            <person name="Barry K.W."/>
            <person name="Choi C."/>
            <person name="Clum A."/>
            <person name="Coughlan A.Y."/>
            <person name="Deshpande S."/>
            <person name="Douglass A.P."/>
            <person name="Hanson S.J."/>
            <person name="Klenk H.-P."/>
            <person name="LaButti K.M."/>
            <person name="Lapidus A."/>
            <person name="Lindquist E.A."/>
            <person name="Lipzen A.M."/>
            <person name="Meier-Kolthoff J.P."/>
            <person name="Ohm R.A."/>
            <person name="Otillar R.P."/>
            <person name="Pangilinan J.L."/>
            <person name="Peng Y."/>
            <person name="Rokas A."/>
            <person name="Rosa C.A."/>
            <person name="Scheuner C."/>
            <person name="Sibirny A.A."/>
            <person name="Slot J.C."/>
            <person name="Stielow J.B."/>
            <person name="Sun H."/>
            <person name="Kurtzman C.P."/>
            <person name="Blackwell M."/>
            <person name="Grigoriev I.V."/>
            <person name="Jeffries T.W."/>
        </authorList>
    </citation>
    <scope>NUCLEOTIDE SEQUENCE [LARGE SCALE GENOMIC DNA]</scope>
    <source>
        <strain evidence="2">ATCC 58044 / CBS 1984 / NCYC 433 / NRRL Y-366-8</strain>
    </source>
</reference>
<sequence length="167" mass="20144">MVFTIENFFARIVWQYELSMKENVFDRPYPNWERYWQSGPGYTLSNLALEYFRKCLNDLYRTYNPLSTRKFTFFDLQKELKFMMNEVQQRNELIKLPRVSWDEGSGCIKYDELGCEKSLKAILNIKKNKVLEKLDLKKFFTPNSTYFGYIEGFIELRSSLPKEFPRT</sequence>
<keyword evidence="2" id="KW-1185">Reference proteome</keyword>
<protein>
    <submittedName>
        <fullName evidence="1">Uncharacterized protein</fullName>
    </submittedName>
</protein>
<evidence type="ECO:0000313" key="1">
    <source>
        <dbReference type="EMBL" id="ODQ56771.1"/>
    </source>
</evidence>
<accession>A0A1E3NU98</accession>
<dbReference type="RefSeq" id="XP_019035978.1">
    <property type="nucleotide sequence ID" value="XM_019183959.1"/>
</dbReference>
<organism evidence="1 2">
    <name type="scientific">Wickerhamomyces anomalus (strain ATCC 58044 / CBS 1984 / NCYC 433 / NRRL Y-366-8)</name>
    <name type="common">Yeast</name>
    <name type="synonym">Hansenula anomala</name>
    <dbReference type="NCBI Taxonomy" id="683960"/>
    <lineage>
        <taxon>Eukaryota</taxon>
        <taxon>Fungi</taxon>
        <taxon>Dikarya</taxon>
        <taxon>Ascomycota</taxon>
        <taxon>Saccharomycotina</taxon>
        <taxon>Saccharomycetes</taxon>
        <taxon>Phaffomycetales</taxon>
        <taxon>Wickerhamomycetaceae</taxon>
        <taxon>Wickerhamomyces</taxon>
    </lineage>
</organism>
<name>A0A1E3NU98_WICAA</name>
<dbReference type="EMBL" id="KV454215">
    <property type="protein sequence ID" value="ODQ56771.1"/>
    <property type="molecule type" value="Genomic_DNA"/>
</dbReference>
<dbReference type="GeneID" id="30201205"/>